<organism evidence="2 3">
    <name type="scientific">Streptomyces globisporus C-1027</name>
    <dbReference type="NCBI Taxonomy" id="1172567"/>
    <lineage>
        <taxon>Bacteria</taxon>
        <taxon>Bacillati</taxon>
        <taxon>Actinomycetota</taxon>
        <taxon>Actinomycetes</taxon>
        <taxon>Kitasatosporales</taxon>
        <taxon>Streptomycetaceae</taxon>
        <taxon>Streptomyces</taxon>
    </lineage>
</organism>
<feature type="region of interest" description="Disordered" evidence="1">
    <location>
        <begin position="221"/>
        <end position="250"/>
    </location>
</feature>
<dbReference type="EMBL" id="CP013738">
    <property type="protein sequence ID" value="ALU95029.1"/>
    <property type="molecule type" value="Genomic_DNA"/>
</dbReference>
<evidence type="ECO:0000313" key="2">
    <source>
        <dbReference type="EMBL" id="ALU95029.1"/>
    </source>
</evidence>
<dbReference type="GeneID" id="27784237"/>
<sequence>MTCAVRESGGGWRCAGVRWPREVPELGWSRGGDRRVSVLAYGAGLGFRAVGERHCVGARGNVCPLGAVVPGRSTGGRCAECARLDRAHSVAADTMADDPRTYRVYLAWFGPGMVKVGITGEERGAARLREQGAVAFSWLGRGPLMAARRTEEVLRAALGVPDRIPYAKKRAARGQLPGAEERAGAVAELYARAAELEGRGWPESLERLPLEVVDQVGIFGLDRAPDPDPAPGRSVREGGTAPGRSVRESAPVPVRSVRELVDGGVVAGRLVAAAGPDLHLAVADGGVVVLDTRLITGWDLTAVTRATEATEAREVREMTGSDVRVPLIDIGGGGVQGGLF</sequence>
<gene>
    <name evidence="2" type="ORF">WQO_17880</name>
</gene>
<dbReference type="Pfam" id="PF10977">
    <property type="entry name" value="DUF2797"/>
    <property type="match status" value="1"/>
</dbReference>
<reference evidence="2 3" key="1">
    <citation type="journal article" date="2012" name="J. Bacteriol.">
        <title>Draft genome sequence of Streptomyces globisporus C-1027, which produces an antitumor antibiotic consisting of a nine-membered enediyne with a chromoprotein.</title>
        <authorList>
            <person name="Wang L."/>
            <person name="Wang S."/>
            <person name="He Q."/>
            <person name="Yu T."/>
            <person name="Li Q."/>
            <person name="Hong B."/>
        </authorList>
    </citation>
    <scope>NUCLEOTIDE SEQUENCE [LARGE SCALE GENOMIC DNA]</scope>
    <source>
        <strain evidence="2 3">C-1027</strain>
    </source>
</reference>
<dbReference type="AlphaFoldDB" id="A0A0U3BZH5"/>
<dbReference type="RefSeq" id="WP_032749475.1">
    <property type="nucleotide sequence ID" value="NZ_CP013738.1"/>
</dbReference>
<dbReference type="STRING" id="1172567.WQO_17880"/>
<accession>A0A0U3BZH5</accession>
<dbReference type="KEGG" id="sgb:WQO_17880"/>
<evidence type="ECO:0000313" key="3">
    <source>
        <dbReference type="Proteomes" id="UP000064183"/>
    </source>
</evidence>
<protein>
    <recommendedName>
        <fullName evidence="4">DUF2797 domain-containing protein</fullName>
    </recommendedName>
</protein>
<dbReference type="InterPro" id="IPR021246">
    <property type="entry name" value="DUF2797"/>
</dbReference>
<dbReference type="Proteomes" id="UP000064183">
    <property type="component" value="Chromosome"/>
</dbReference>
<evidence type="ECO:0008006" key="4">
    <source>
        <dbReference type="Google" id="ProtNLM"/>
    </source>
</evidence>
<proteinExistence type="predicted"/>
<name>A0A0U3BZH5_STRGL</name>
<evidence type="ECO:0000256" key="1">
    <source>
        <dbReference type="SAM" id="MobiDB-lite"/>
    </source>
</evidence>